<dbReference type="AlphaFoldDB" id="K0YJQ0"/>
<keyword evidence="2" id="KW-1185">Reference proteome</keyword>
<proteinExistence type="predicted"/>
<dbReference type="Proteomes" id="UP000006069">
    <property type="component" value="Unassembled WGS sequence"/>
</dbReference>
<evidence type="ECO:0000313" key="2">
    <source>
        <dbReference type="Proteomes" id="UP000006069"/>
    </source>
</evidence>
<name>K0YJQ0_9ACTN</name>
<dbReference type="PATRIC" id="fig|742818.3.peg.1016"/>
<dbReference type="Gene3D" id="1.10.10.10">
    <property type="entry name" value="Winged helix-like DNA-binding domain superfamily/Winged helix DNA-binding domain"/>
    <property type="match status" value="2"/>
</dbReference>
<dbReference type="InParanoid" id="K0YJQ0"/>
<dbReference type="EMBL" id="ADMD01000007">
    <property type="protein sequence ID" value="EJZ83453.1"/>
    <property type="molecule type" value="Genomic_DNA"/>
</dbReference>
<dbReference type="RefSeq" id="WP_009139172.1">
    <property type="nucleotide sequence ID" value="NZ_JH815198.1"/>
</dbReference>
<dbReference type="InterPro" id="IPR036388">
    <property type="entry name" value="WH-like_DNA-bd_sf"/>
</dbReference>
<evidence type="ECO:0000313" key="1">
    <source>
        <dbReference type="EMBL" id="EJZ83453.1"/>
    </source>
</evidence>
<accession>K0YJQ0</accession>
<comment type="caution">
    <text evidence="1">The sequence shown here is derived from an EMBL/GenBank/DDBJ whole genome shotgun (WGS) entry which is preliminary data.</text>
</comment>
<dbReference type="eggNOG" id="COG3103">
    <property type="taxonomic scope" value="Bacteria"/>
</dbReference>
<sequence>MTENNSEKARMVKKPAVITAACIAAAAFVVVALFATHVICLHDWKPATCTEPEKCAVCGRTQNEPLGHDLQEATCLDPQICLRCNETFASPLGHDVDEWETVHEASCSETGEKHGICQRCKQTITEEIPKIAHTEGDWSIVVDAAINSDGTVTPGEKALICSVCGSEIKREQYSVEVTLSQQNALKQTRDYLTWLHPSYAYLVDWLETYDGYTHEDAVFAADYCGADWNEQAILCAKNRLSMSGASRDGLVEELRYMQFDNAQIEQALAAVGY</sequence>
<gene>
    <name evidence="1" type="ORF">HMPREF9451_00958</name>
</gene>
<protein>
    <submittedName>
        <fullName evidence="1">Uncharacterized protein</fullName>
    </submittedName>
</protein>
<organism evidence="1 2">
    <name type="scientific">Slackia piriformis YIT 12062</name>
    <dbReference type="NCBI Taxonomy" id="742818"/>
    <lineage>
        <taxon>Bacteria</taxon>
        <taxon>Bacillati</taxon>
        <taxon>Actinomycetota</taxon>
        <taxon>Coriobacteriia</taxon>
        <taxon>Eggerthellales</taxon>
        <taxon>Eggerthellaceae</taxon>
        <taxon>Slackia</taxon>
    </lineage>
</organism>
<dbReference type="HOGENOM" id="CLU_1064718_0_0_11"/>
<reference evidence="1 2" key="1">
    <citation type="submission" date="2012-08" db="EMBL/GenBank/DDBJ databases">
        <title>The Genome Sequence of Slackia piriformis YIT 12062.</title>
        <authorList>
            <consortium name="The Broad Institute Genome Sequencing Platform"/>
            <person name="Earl A."/>
            <person name="Ward D."/>
            <person name="Feldgarden M."/>
            <person name="Gevers D."/>
            <person name="Morotomi M."/>
            <person name="Walker B."/>
            <person name="Young S.K."/>
            <person name="Zeng Q."/>
            <person name="Gargeya S."/>
            <person name="Fitzgerald M."/>
            <person name="Haas B."/>
            <person name="Abouelleil A."/>
            <person name="Alvarado L."/>
            <person name="Arachchi H.M."/>
            <person name="Berlin A.M."/>
            <person name="Chapman S.B."/>
            <person name="Goldberg J."/>
            <person name="Griggs A."/>
            <person name="Gujja S."/>
            <person name="Hansen M."/>
            <person name="Howarth C."/>
            <person name="Imamovic A."/>
            <person name="Larimer J."/>
            <person name="McCowen C."/>
            <person name="Montmayeur A."/>
            <person name="Murphy C."/>
            <person name="Neiman D."/>
            <person name="Pearson M."/>
            <person name="Priest M."/>
            <person name="Roberts A."/>
            <person name="Saif S."/>
            <person name="Shea T."/>
            <person name="Sisk P."/>
            <person name="Sykes S."/>
            <person name="Wortman J."/>
            <person name="Nusbaum C."/>
            <person name="Birren B."/>
        </authorList>
    </citation>
    <scope>NUCLEOTIDE SEQUENCE [LARGE SCALE GENOMIC DNA]</scope>
    <source>
        <strain evidence="1 2">YIT 12062</strain>
    </source>
</reference>
<dbReference type="OrthoDB" id="2004788at2"/>